<evidence type="ECO:0000313" key="3">
    <source>
        <dbReference type="Proteomes" id="UP000027341"/>
    </source>
</evidence>
<dbReference type="InterPro" id="IPR002545">
    <property type="entry name" value="CheW-lke_dom"/>
</dbReference>
<dbReference type="GO" id="GO:0007165">
    <property type="term" value="P:signal transduction"/>
    <property type="evidence" value="ECO:0007669"/>
    <property type="project" value="InterPro"/>
</dbReference>
<accession>A0A066ZWS2</accession>
<dbReference type="InterPro" id="IPR036061">
    <property type="entry name" value="CheW-like_dom_sf"/>
</dbReference>
<dbReference type="Pfam" id="PF01584">
    <property type="entry name" value="CheW"/>
    <property type="match status" value="1"/>
</dbReference>
<keyword evidence="3" id="KW-1185">Reference proteome</keyword>
<dbReference type="Gene3D" id="2.30.30.40">
    <property type="entry name" value="SH3 Domains"/>
    <property type="match status" value="1"/>
</dbReference>
<evidence type="ECO:0000313" key="2">
    <source>
        <dbReference type="EMBL" id="KDN94801.1"/>
    </source>
</evidence>
<dbReference type="SUPFAM" id="SSF50341">
    <property type="entry name" value="CheW-like"/>
    <property type="match status" value="1"/>
</dbReference>
<dbReference type="PROSITE" id="PS50851">
    <property type="entry name" value="CHEW"/>
    <property type="match status" value="1"/>
</dbReference>
<dbReference type="PANTHER" id="PTHR22617:SF23">
    <property type="entry name" value="CHEMOTAXIS PROTEIN CHEW"/>
    <property type="match status" value="1"/>
</dbReference>
<name>A0A066ZWS2_HYDMR</name>
<gene>
    <name evidence="2" type="ORF">EI16_00340</name>
</gene>
<proteinExistence type="predicted"/>
<dbReference type="SMART" id="SM00260">
    <property type="entry name" value="CheW"/>
    <property type="match status" value="1"/>
</dbReference>
<feature type="domain" description="CheW-like" evidence="1">
    <location>
        <begin position="13"/>
        <end position="150"/>
    </location>
</feature>
<dbReference type="InterPro" id="IPR039315">
    <property type="entry name" value="CheW"/>
</dbReference>
<dbReference type="GO" id="GO:0005829">
    <property type="term" value="C:cytosol"/>
    <property type="evidence" value="ECO:0007669"/>
    <property type="project" value="TreeGrafter"/>
</dbReference>
<dbReference type="GO" id="GO:0006935">
    <property type="term" value="P:chemotaxis"/>
    <property type="evidence" value="ECO:0007669"/>
    <property type="project" value="InterPro"/>
</dbReference>
<reference evidence="2 3" key="1">
    <citation type="submission" date="2014-04" db="EMBL/GenBank/DDBJ databases">
        <title>Draft genome sequence of Hydrogenovibrio marinus MH-110, a model organism for aerobic H2 metabolism.</title>
        <authorList>
            <person name="Cha H.J."/>
            <person name="Jo B.H."/>
            <person name="Hwang B.H."/>
        </authorList>
    </citation>
    <scope>NUCLEOTIDE SEQUENCE [LARGE SCALE GENOMIC DNA]</scope>
    <source>
        <strain evidence="2 3">MH-110</strain>
    </source>
</reference>
<dbReference type="STRING" id="28885.EI16_00340"/>
<dbReference type="Proteomes" id="UP000027341">
    <property type="component" value="Unassembled WGS sequence"/>
</dbReference>
<dbReference type="AlphaFoldDB" id="A0A066ZWS2"/>
<evidence type="ECO:0000259" key="1">
    <source>
        <dbReference type="PROSITE" id="PS50851"/>
    </source>
</evidence>
<protein>
    <submittedName>
        <fullName evidence="2">Chemotaxis protein CheW</fullName>
    </submittedName>
</protein>
<comment type="caution">
    <text evidence="2">The sequence shown here is derived from an EMBL/GenBank/DDBJ whole genome shotgun (WGS) entry which is preliminary data.</text>
</comment>
<organism evidence="2 3">
    <name type="scientific">Hydrogenovibrio marinus</name>
    <dbReference type="NCBI Taxonomy" id="28885"/>
    <lineage>
        <taxon>Bacteria</taxon>
        <taxon>Pseudomonadati</taxon>
        <taxon>Pseudomonadota</taxon>
        <taxon>Gammaproteobacteria</taxon>
        <taxon>Thiotrichales</taxon>
        <taxon>Piscirickettsiaceae</taxon>
        <taxon>Hydrogenovibrio</taxon>
    </lineage>
</organism>
<dbReference type="Gene3D" id="2.40.50.180">
    <property type="entry name" value="CheA-289, Domain 4"/>
    <property type="match status" value="1"/>
</dbReference>
<dbReference type="EMBL" id="JMIU01000001">
    <property type="protein sequence ID" value="KDN94801.1"/>
    <property type="molecule type" value="Genomic_DNA"/>
</dbReference>
<dbReference type="PANTHER" id="PTHR22617">
    <property type="entry name" value="CHEMOTAXIS SENSOR HISTIDINE KINASE-RELATED"/>
    <property type="match status" value="1"/>
</dbReference>
<sequence>MSEEDQEKYSGPSIRCVLFELDSEIYGINVKKIREVLRVGSIRKVEGSGYNVLGVINVRGVIVTVVDTRLSYGISPKAIDDLSRIIIVELDDDNIVGMLVDCVLEVKDIPEKQFESMSATKEGASRYLQGIAHFNGNVIILVDVDSMFKV</sequence>